<dbReference type="InterPro" id="IPR013538">
    <property type="entry name" value="ASHA1/2-like_C"/>
</dbReference>
<organism evidence="3 4">
    <name type="scientific">Rhizobium lusitanum</name>
    <dbReference type="NCBI Taxonomy" id="293958"/>
    <lineage>
        <taxon>Bacteria</taxon>
        <taxon>Pseudomonadati</taxon>
        <taxon>Pseudomonadota</taxon>
        <taxon>Alphaproteobacteria</taxon>
        <taxon>Hyphomicrobiales</taxon>
        <taxon>Rhizobiaceae</taxon>
        <taxon>Rhizobium/Agrobacterium group</taxon>
        <taxon>Rhizobium</taxon>
    </lineage>
</organism>
<reference evidence="3 4" key="1">
    <citation type="submission" date="2020-08" db="EMBL/GenBank/DDBJ databases">
        <title>Genomic Encyclopedia of Type Strains, Phase IV (KMG-V): Genome sequencing to study the core and pangenomes of soil and plant-associated prokaryotes.</title>
        <authorList>
            <person name="Whitman W."/>
        </authorList>
    </citation>
    <scope>NUCLEOTIDE SEQUENCE [LARGE SCALE GENOMIC DNA]</scope>
    <source>
        <strain evidence="3 4">SEMIA 4060</strain>
    </source>
</reference>
<comment type="similarity">
    <text evidence="1">Belongs to the AHA1 family.</text>
</comment>
<dbReference type="InterPro" id="IPR023393">
    <property type="entry name" value="START-like_dom_sf"/>
</dbReference>
<evidence type="ECO:0000256" key="1">
    <source>
        <dbReference type="ARBA" id="ARBA00006817"/>
    </source>
</evidence>
<dbReference type="EMBL" id="JACHBG010000003">
    <property type="protein sequence ID" value="MBB6484708.1"/>
    <property type="molecule type" value="Genomic_DNA"/>
</dbReference>
<name>A0A7X0IQA4_9HYPH</name>
<proteinExistence type="inferred from homology"/>
<evidence type="ECO:0000259" key="2">
    <source>
        <dbReference type="Pfam" id="PF08327"/>
    </source>
</evidence>
<dbReference type="Gene3D" id="3.30.530.20">
    <property type="match status" value="1"/>
</dbReference>
<dbReference type="CDD" id="cd08898">
    <property type="entry name" value="SRPBCC_CalC_Aha1-like_5"/>
    <property type="match status" value="1"/>
</dbReference>
<dbReference type="Pfam" id="PF08327">
    <property type="entry name" value="AHSA1"/>
    <property type="match status" value="1"/>
</dbReference>
<dbReference type="SUPFAM" id="SSF55961">
    <property type="entry name" value="Bet v1-like"/>
    <property type="match status" value="1"/>
</dbReference>
<accession>A0A7X0IQA4</accession>
<dbReference type="RefSeq" id="WP_184703542.1">
    <property type="nucleotide sequence ID" value="NZ_JACHBG010000003.1"/>
</dbReference>
<comment type="caution">
    <text evidence="3">The sequence shown here is derived from an EMBL/GenBank/DDBJ whole genome shotgun (WGS) entry which is preliminary data.</text>
</comment>
<sequence length="170" mass="19630">MFDRIEKQVVLRAPIERVWRAITDIEEFSQWFGVKLNEPFVPGRAITGTFEGEFDEQALRQYQASLGLEPTGIRQMPRNIVFCTVEQMEVPRSFSFRWIPYGIDIDCDPAKETPTLVEFRLEPVTEGTRLTITESGFEGIPAHRRQRAFLMNDGGWAAQAENLKRHVERA</sequence>
<evidence type="ECO:0000313" key="4">
    <source>
        <dbReference type="Proteomes" id="UP000565576"/>
    </source>
</evidence>
<dbReference type="Proteomes" id="UP000565576">
    <property type="component" value="Unassembled WGS sequence"/>
</dbReference>
<protein>
    <submittedName>
        <fullName evidence="3">Uncharacterized protein YndB with AHSA1/START domain</fullName>
    </submittedName>
</protein>
<evidence type="ECO:0000313" key="3">
    <source>
        <dbReference type="EMBL" id="MBB6484708.1"/>
    </source>
</evidence>
<gene>
    <name evidence="3" type="ORF">GGD46_001986</name>
</gene>
<feature type="domain" description="Activator of Hsp90 ATPase homologue 1/2-like C-terminal" evidence="2">
    <location>
        <begin position="12"/>
        <end position="168"/>
    </location>
</feature>
<dbReference type="AlphaFoldDB" id="A0A7X0IQA4"/>